<protein>
    <recommendedName>
        <fullName evidence="1">MoaF-like domain-containing protein</fullName>
    </recommendedName>
</protein>
<dbReference type="RefSeq" id="WP_039332624.1">
    <property type="nucleotide sequence ID" value="NZ_JTJJ01000054.1"/>
</dbReference>
<evidence type="ECO:0000313" key="3">
    <source>
        <dbReference type="Proteomes" id="UP000030853"/>
    </source>
</evidence>
<dbReference type="Proteomes" id="UP000030853">
    <property type="component" value="Unassembled WGS sequence"/>
</dbReference>
<gene>
    <name evidence="2" type="ORF">QU24_15235</name>
</gene>
<proteinExistence type="predicted"/>
<organism evidence="2 3">
    <name type="scientific">Pantoea rodasii</name>
    <dbReference type="NCBI Taxonomy" id="1076549"/>
    <lineage>
        <taxon>Bacteria</taxon>
        <taxon>Pseudomonadati</taxon>
        <taxon>Pseudomonadota</taxon>
        <taxon>Gammaproteobacteria</taxon>
        <taxon>Enterobacterales</taxon>
        <taxon>Erwiniaceae</taxon>
        <taxon>Pantoea</taxon>
    </lineage>
</organism>
<dbReference type="Pfam" id="PF22036">
    <property type="entry name" value="MoaF_like"/>
    <property type="match status" value="1"/>
</dbReference>
<evidence type="ECO:0000259" key="1">
    <source>
        <dbReference type="Pfam" id="PF22036"/>
    </source>
</evidence>
<feature type="domain" description="MoaF-like" evidence="1">
    <location>
        <begin position="8"/>
        <end position="103"/>
    </location>
</feature>
<accession>A0A0B1R3S0</accession>
<comment type="caution">
    <text evidence="2">The sequence shown here is derived from an EMBL/GenBank/DDBJ whole genome shotgun (WGS) entry which is preliminary data.</text>
</comment>
<sequence length="103" mass="11712">MSIKFPHAGQAFTIKMDNGLEVKNTYHASEAIVKIEFLNGDLKGTVMDVPFKWRELTDGNYLISWQESDNNTVVHCDNFAKGISYAYYTTMGGEFYVMEGEIK</sequence>
<dbReference type="Gene3D" id="2.40.128.20">
    <property type="match status" value="1"/>
</dbReference>
<reference evidence="2 3" key="1">
    <citation type="submission" date="2014-11" db="EMBL/GenBank/DDBJ databases">
        <title>Genome sequencing of Pantoea rodasii ND03.</title>
        <authorList>
            <person name="Muhamad Yunos N.Y."/>
            <person name="Chan K.-G."/>
        </authorList>
    </citation>
    <scope>NUCLEOTIDE SEQUENCE [LARGE SCALE GENOMIC DNA]</scope>
    <source>
        <strain evidence="2 3">ND03</strain>
    </source>
</reference>
<dbReference type="InterPro" id="IPR012674">
    <property type="entry name" value="Calycin"/>
</dbReference>
<dbReference type="AlphaFoldDB" id="A0A0B1R3S0"/>
<dbReference type="EMBL" id="JTJJ01000054">
    <property type="protein sequence ID" value="KHJ67279.1"/>
    <property type="molecule type" value="Genomic_DNA"/>
</dbReference>
<name>A0A0B1R3S0_9GAMM</name>
<evidence type="ECO:0000313" key="2">
    <source>
        <dbReference type="EMBL" id="KHJ67279.1"/>
    </source>
</evidence>
<dbReference type="InterPro" id="IPR053892">
    <property type="entry name" value="MoaF-like"/>
</dbReference>